<evidence type="ECO:0000256" key="4">
    <source>
        <dbReference type="ARBA" id="ARBA00022597"/>
    </source>
</evidence>
<feature type="transmembrane region" description="Helical" evidence="8">
    <location>
        <begin position="335"/>
        <end position="359"/>
    </location>
</feature>
<evidence type="ECO:0000256" key="5">
    <source>
        <dbReference type="ARBA" id="ARBA00022692"/>
    </source>
</evidence>
<feature type="domain" description="Major facilitator superfamily (MFS) profile" evidence="9">
    <location>
        <begin position="1"/>
        <end position="426"/>
    </location>
</feature>
<dbReference type="GO" id="GO:0005886">
    <property type="term" value="C:plasma membrane"/>
    <property type="evidence" value="ECO:0007669"/>
    <property type="project" value="UniProtKB-SubCell"/>
</dbReference>
<dbReference type="InterPro" id="IPR036259">
    <property type="entry name" value="MFS_trans_sf"/>
</dbReference>
<dbReference type="Gene3D" id="1.20.1250.20">
    <property type="entry name" value="MFS general substrate transporter like domains"/>
    <property type="match status" value="1"/>
</dbReference>
<feature type="transmembrane region" description="Helical" evidence="8">
    <location>
        <begin position="38"/>
        <end position="58"/>
    </location>
</feature>
<dbReference type="Proteomes" id="UP000801492">
    <property type="component" value="Unassembled WGS sequence"/>
</dbReference>
<keyword evidence="4" id="KW-0762">Sugar transport</keyword>
<sequence>MSMASVGMYLSWPSPALLQLTSDNSPIGVKISETEGSWVASSFLLGSLPGSFVAVLLVEKLGRKPAVLISALPLALPWFGIAFARSALVLCILRFLAGLAITIVVTGVTTYIGEIAEKDIRGKLGTTFNILKLTGNLYVLCVGPFISYEALALSCSVLPITFAIIFYFMPESPYFLIKVGKKDLARQNLIRLSGNNTPAKTIEDRLNEIESVVEYDMQNRSTLWEFLSKEEYRKSLIVMFGIKTLQQLSGTTAIEAYTQTIIESSNSSVSSEVSSIFAGLIQLPAVFLTAALVDRMGRKPLMIISALGCAMALAVEGVYFYLYKVTFTDVRMVSWLPTAALLFYLVMNNLGLSTLPWILLGELFATNIKGIAVSTSTFYASTISFLVIKFFQPISLQWGMHTAFWIFVVVCILGAIFCFFMQPETKGKTFAEIQKKLNRKRRQLNNGHTETQR</sequence>
<organism evidence="10 11">
    <name type="scientific">Ignelater luminosus</name>
    <name type="common">Cucubano</name>
    <name type="synonym">Pyrophorus luminosus</name>
    <dbReference type="NCBI Taxonomy" id="2038154"/>
    <lineage>
        <taxon>Eukaryota</taxon>
        <taxon>Metazoa</taxon>
        <taxon>Ecdysozoa</taxon>
        <taxon>Arthropoda</taxon>
        <taxon>Hexapoda</taxon>
        <taxon>Insecta</taxon>
        <taxon>Pterygota</taxon>
        <taxon>Neoptera</taxon>
        <taxon>Endopterygota</taxon>
        <taxon>Coleoptera</taxon>
        <taxon>Polyphaga</taxon>
        <taxon>Elateriformia</taxon>
        <taxon>Elateroidea</taxon>
        <taxon>Elateridae</taxon>
        <taxon>Agrypninae</taxon>
        <taxon>Pyrophorini</taxon>
        <taxon>Ignelater</taxon>
    </lineage>
</organism>
<keyword evidence="5 8" id="KW-0812">Transmembrane</keyword>
<comment type="caution">
    <text evidence="10">The sequence shown here is derived from an EMBL/GenBank/DDBJ whole genome shotgun (WGS) entry which is preliminary data.</text>
</comment>
<evidence type="ECO:0000313" key="10">
    <source>
        <dbReference type="EMBL" id="KAF2905993.1"/>
    </source>
</evidence>
<evidence type="ECO:0000256" key="6">
    <source>
        <dbReference type="ARBA" id="ARBA00022989"/>
    </source>
</evidence>
<dbReference type="Pfam" id="PF00083">
    <property type="entry name" value="Sugar_tr"/>
    <property type="match status" value="1"/>
</dbReference>
<dbReference type="InterPro" id="IPR005828">
    <property type="entry name" value="MFS_sugar_transport-like"/>
</dbReference>
<dbReference type="PANTHER" id="PTHR48021">
    <property type="match status" value="1"/>
</dbReference>
<accession>A0A8K0DGY1</accession>
<feature type="transmembrane region" description="Helical" evidence="8">
    <location>
        <begin position="65"/>
        <end position="83"/>
    </location>
</feature>
<dbReference type="AlphaFoldDB" id="A0A8K0DGY1"/>
<dbReference type="PANTHER" id="PTHR48021:SF46">
    <property type="entry name" value="MAJOR FACILITATOR SUPERFAMILY (MFS) PROFILE DOMAIN-CONTAINING PROTEIN"/>
    <property type="match status" value="1"/>
</dbReference>
<feature type="transmembrane region" description="Helical" evidence="8">
    <location>
        <begin position="137"/>
        <end position="169"/>
    </location>
</feature>
<proteinExistence type="predicted"/>
<keyword evidence="2" id="KW-0813">Transport</keyword>
<feature type="transmembrane region" description="Helical" evidence="8">
    <location>
        <begin position="371"/>
        <end position="391"/>
    </location>
</feature>
<dbReference type="FunFam" id="1.20.1250.20:FF:000218">
    <property type="entry name" value="facilitated trehalose transporter Tret1"/>
    <property type="match status" value="1"/>
</dbReference>
<dbReference type="GO" id="GO:0022857">
    <property type="term" value="F:transmembrane transporter activity"/>
    <property type="evidence" value="ECO:0007669"/>
    <property type="project" value="InterPro"/>
</dbReference>
<dbReference type="InterPro" id="IPR050549">
    <property type="entry name" value="MFS_Trehalose_Transporter"/>
</dbReference>
<keyword evidence="7 8" id="KW-0472">Membrane</keyword>
<evidence type="ECO:0000259" key="9">
    <source>
        <dbReference type="PROSITE" id="PS50850"/>
    </source>
</evidence>
<dbReference type="SUPFAM" id="SSF103473">
    <property type="entry name" value="MFS general substrate transporter"/>
    <property type="match status" value="1"/>
</dbReference>
<dbReference type="PROSITE" id="PS50850">
    <property type="entry name" value="MFS"/>
    <property type="match status" value="1"/>
</dbReference>
<reference evidence="10" key="1">
    <citation type="submission" date="2019-08" db="EMBL/GenBank/DDBJ databases">
        <title>The genome of the North American firefly Photinus pyralis.</title>
        <authorList>
            <consortium name="Photinus pyralis genome working group"/>
            <person name="Fallon T.R."/>
            <person name="Sander Lower S.E."/>
            <person name="Weng J.-K."/>
        </authorList>
    </citation>
    <scope>NUCLEOTIDE SEQUENCE</scope>
    <source>
        <strain evidence="10">TRF0915ILg1</strain>
        <tissue evidence="10">Whole body</tissue>
    </source>
</reference>
<keyword evidence="3" id="KW-1003">Cell membrane</keyword>
<feature type="transmembrane region" description="Helical" evidence="8">
    <location>
        <begin position="403"/>
        <end position="421"/>
    </location>
</feature>
<evidence type="ECO:0000313" key="11">
    <source>
        <dbReference type="Proteomes" id="UP000801492"/>
    </source>
</evidence>
<evidence type="ECO:0000256" key="2">
    <source>
        <dbReference type="ARBA" id="ARBA00022448"/>
    </source>
</evidence>
<evidence type="ECO:0000256" key="3">
    <source>
        <dbReference type="ARBA" id="ARBA00022475"/>
    </source>
</evidence>
<dbReference type="EMBL" id="VTPC01000373">
    <property type="protein sequence ID" value="KAF2905993.1"/>
    <property type="molecule type" value="Genomic_DNA"/>
</dbReference>
<protein>
    <recommendedName>
        <fullName evidence="9">Major facilitator superfamily (MFS) profile domain-containing protein</fullName>
    </recommendedName>
</protein>
<feature type="transmembrane region" description="Helical" evidence="8">
    <location>
        <begin position="95"/>
        <end position="116"/>
    </location>
</feature>
<evidence type="ECO:0000256" key="8">
    <source>
        <dbReference type="SAM" id="Phobius"/>
    </source>
</evidence>
<gene>
    <name evidence="10" type="ORF">ILUMI_00183</name>
</gene>
<comment type="subcellular location">
    <subcellularLocation>
        <location evidence="1">Cell membrane</location>
        <topology evidence="1">Multi-pass membrane protein</topology>
    </subcellularLocation>
</comment>
<evidence type="ECO:0000256" key="1">
    <source>
        <dbReference type="ARBA" id="ARBA00004651"/>
    </source>
</evidence>
<name>A0A8K0DGY1_IGNLU</name>
<dbReference type="InterPro" id="IPR005829">
    <property type="entry name" value="Sugar_transporter_CS"/>
</dbReference>
<dbReference type="OrthoDB" id="6818694at2759"/>
<feature type="transmembrane region" description="Helical" evidence="8">
    <location>
        <begin position="300"/>
        <end position="323"/>
    </location>
</feature>
<dbReference type="PROSITE" id="PS00216">
    <property type="entry name" value="SUGAR_TRANSPORT_1"/>
    <property type="match status" value="2"/>
</dbReference>
<evidence type="ECO:0000256" key="7">
    <source>
        <dbReference type="ARBA" id="ARBA00023136"/>
    </source>
</evidence>
<keyword evidence="11" id="KW-1185">Reference proteome</keyword>
<keyword evidence="6 8" id="KW-1133">Transmembrane helix</keyword>
<dbReference type="InterPro" id="IPR020846">
    <property type="entry name" value="MFS_dom"/>
</dbReference>